<evidence type="ECO:0000313" key="3">
    <source>
        <dbReference type="Proteomes" id="UP000664578"/>
    </source>
</evidence>
<keyword evidence="1" id="KW-1133">Transmembrane helix</keyword>
<sequence>MNIFYKIFYLIPPLVILWINNFYERISLAQLVILFFIILLQLVIHLKLAVSSKKNHYINTTRAMVTISIVALIIRDEYLSVLVLNLIIITTILLALLTIFTLKEE</sequence>
<organism evidence="2 3">
    <name type="scientific">Priestia flexa</name>
    <dbReference type="NCBI Taxonomy" id="86664"/>
    <lineage>
        <taxon>Bacteria</taxon>
        <taxon>Bacillati</taxon>
        <taxon>Bacillota</taxon>
        <taxon>Bacilli</taxon>
        <taxon>Bacillales</taxon>
        <taxon>Bacillaceae</taxon>
        <taxon>Priestia</taxon>
    </lineage>
</organism>
<gene>
    <name evidence="2" type="ORF">JF537_14455</name>
</gene>
<evidence type="ECO:0000313" key="2">
    <source>
        <dbReference type="EMBL" id="MBN8252779.1"/>
    </source>
</evidence>
<dbReference type="KEGG" id="bfx:BC359_19060"/>
<feature type="transmembrane region" description="Helical" evidence="1">
    <location>
        <begin position="80"/>
        <end position="102"/>
    </location>
</feature>
<accession>A0A8I1MIK6</accession>
<dbReference type="RefSeq" id="WP_025907495.1">
    <property type="nucleotide sequence ID" value="NZ_CM125968.1"/>
</dbReference>
<comment type="caution">
    <text evidence="2">The sequence shown here is derived from an EMBL/GenBank/DDBJ whole genome shotgun (WGS) entry which is preliminary data.</text>
</comment>
<feature type="transmembrane region" description="Helical" evidence="1">
    <location>
        <begin position="7"/>
        <end position="23"/>
    </location>
</feature>
<keyword evidence="1" id="KW-0812">Transmembrane</keyword>
<name>A0A8I1MIK6_9BACI</name>
<keyword evidence="1" id="KW-0472">Membrane</keyword>
<dbReference type="GeneID" id="93680782"/>
<dbReference type="Proteomes" id="UP000664578">
    <property type="component" value="Unassembled WGS sequence"/>
</dbReference>
<evidence type="ECO:0000256" key="1">
    <source>
        <dbReference type="SAM" id="Phobius"/>
    </source>
</evidence>
<feature type="transmembrane region" description="Helical" evidence="1">
    <location>
        <begin position="29"/>
        <end position="50"/>
    </location>
</feature>
<dbReference type="AlphaFoldDB" id="A0A8I1MIK6"/>
<reference evidence="2" key="1">
    <citation type="submission" date="2020-12" db="EMBL/GenBank/DDBJ databases">
        <title>PHA producing bacteria isolated from mangrove.</title>
        <authorList>
            <person name="Zheng W."/>
            <person name="Yu S."/>
            <person name="Huang Y."/>
        </authorList>
    </citation>
    <scope>NUCLEOTIDE SEQUENCE</scope>
    <source>
        <strain evidence="2">GN22-4</strain>
    </source>
</reference>
<protein>
    <submittedName>
        <fullName evidence="2">Uncharacterized protein</fullName>
    </submittedName>
</protein>
<dbReference type="EMBL" id="JAEMWV010000007">
    <property type="protein sequence ID" value="MBN8252779.1"/>
    <property type="molecule type" value="Genomic_DNA"/>
</dbReference>
<proteinExistence type="predicted"/>